<dbReference type="EMBL" id="CP059378">
    <property type="protein sequence ID" value="QLY81953.1"/>
    <property type="molecule type" value="Genomic_DNA"/>
</dbReference>
<sequence length="69" mass="7253">MNRCVYCGALNSMVSIKTKEGSEFVLVSKSFNGNINSSNNGIVVNALVCKKCGNIALNSPNLIGATSKE</sequence>
<proteinExistence type="predicted"/>
<protein>
    <submittedName>
        <fullName evidence="1">Uncharacterized protein</fullName>
    </submittedName>
</protein>
<gene>
    <name evidence="1" type="ORF">HZF06_10310</name>
</gene>
<reference evidence="1 2" key="1">
    <citation type="submission" date="2020-07" db="EMBL/GenBank/DDBJ databases">
        <title>Electron transfer.</title>
        <authorList>
            <person name="Huang L."/>
            <person name="Liu X."/>
            <person name="Zhou S."/>
        </authorList>
    </citation>
    <scope>NUCLEOTIDE SEQUENCE [LARGE SCALE GENOMIC DNA]</scope>
    <source>
        <strain evidence="1 2">Lx1</strain>
    </source>
</reference>
<dbReference type="KEGG" id="cint:HZF06_10310"/>
<organism evidence="1 2">
    <name type="scientific">Clostridium intestinale</name>
    <dbReference type="NCBI Taxonomy" id="36845"/>
    <lineage>
        <taxon>Bacteria</taxon>
        <taxon>Bacillati</taxon>
        <taxon>Bacillota</taxon>
        <taxon>Clostridia</taxon>
        <taxon>Eubacteriales</taxon>
        <taxon>Clostridiaceae</taxon>
        <taxon>Clostridium</taxon>
    </lineage>
</organism>
<dbReference type="AlphaFoldDB" id="A0A7D6ZX38"/>
<evidence type="ECO:0000313" key="1">
    <source>
        <dbReference type="EMBL" id="QLY81953.1"/>
    </source>
</evidence>
<accession>A0A7D6ZX38</accession>
<name>A0A7D6ZX38_9CLOT</name>
<dbReference type="Proteomes" id="UP000512286">
    <property type="component" value="Chromosome"/>
</dbReference>
<dbReference type="RefSeq" id="WP_021802173.1">
    <property type="nucleotide sequence ID" value="NZ_CP059378.1"/>
</dbReference>
<evidence type="ECO:0000313" key="2">
    <source>
        <dbReference type="Proteomes" id="UP000512286"/>
    </source>
</evidence>